<dbReference type="AlphaFoldDB" id="A0A9D1TDX8"/>
<sequence length="329" mass="37885">MLTKRQNLLETIRGGKPDRYVNQYEALAMVVMNPYMAHNPQAEYGKAPVKNAWGVTNVWPEGTPGGFPIHDEEHIVCKDITHWKDYVHAPSLDYSDADWEPFVKEAEKIDRNEYFVTQFIAPGIFEQCHHLQEIQNCLMNFYEEPEATQELIDYLTDWELQYAEKICKYIKPDAIFHHDDWGSQTSTFISPAMFEEFILPSYKKIYGYYKSHGVELIIHHSDSYAATLVPYMIDMGIDIWQGTMSSNNIPELIQKYGGQITFMGGIDSASIDRPDWTKELVEKEVRRVCKENGTKYFIPCLTQGLGISTFPGVYEAASEVIDEVSKEVF</sequence>
<dbReference type="InterPro" id="IPR000257">
    <property type="entry name" value="Uroporphyrinogen_deCOase"/>
</dbReference>
<dbReference type="InterPro" id="IPR052024">
    <property type="entry name" value="Methanogen_methyltrans"/>
</dbReference>
<dbReference type="EMBL" id="DXIQ01000005">
    <property type="protein sequence ID" value="HIV37558.1"/>
    <property type="molecule type" value="Genomic_DNA"/>
</dbReference>
<dbReference type="PANTHER" id="PTHR47099:SF1">
    <property type="entry name" value="METHYLCOBAMIDE:COM METHYLTRANSFERASE MTBA"/>
    <property type="match status" value="1"/>
</dbReference>
<evidence type="ECO:0000313" key="2">
    <source>
        <dbReference type="EMBL" id="HIV37558.1"/>
    </source>
</evidence>
<dbReference type="Pfam" id="PF01208">
    <property type="entry name" value="URO-D"/>
    <property type="match status" value="1"/>
</dbReference>
<dbReference type="PANTHER" id="PTHR47099">
    <property type="entry name" value="METHYLCOBAMIDE:COM METHYLTRANSFERASE MTBA"/>
    <property type="match status" value="1"/>
</dbReference>
<evidence type="ECO:0000259" key="1">
    <source>
        <dbReference type="Pfam" id="PF01208"/>
    </source>
</evidence>
<dbReference type="Proteomes" id="UP000886814">
    <property type="component" value="Unassembled WGS sequence"/>
</dbReference>
<dbReference type="CDD" id="cd03309">
    <property type="entry name" value="CmuC_like"/>
    <property type="match status" value="1"/>
</dbReference>
<protein>
    <submittedName>
        <fullName evidence="2">Uroporphyrinogen decarboxylase</fullName>
    </submittedName>
</protein>
<dbReference type="GO" id="GO:0004853">
    <property type="term" value="F:uroporphyrinogen decarboxylase activity"/>
    <property type="evidence" value="ECO:0007669"/>
    <property type="project" value="InterPro"/>
</dbReference>
<reference evidence="2" key="1">
    <citation type="journal article" date="2021" name="PeerJ">
        <title>Extensive microbial diversity within the chicken gut microbiome revealed by metagenomics and culture.</title>
        <authorList>
            <person name="Gilroy R."/>
            <person name="Ravi A."/>
            <person name="Getino M."/>
            <person name="Pursley I."/>
            <person name="Horton D.L."/>
            <person name="Alikhan N.F."/>
            <person name="Baker D."/>
            <person name="Gharbi K."/>
            <person name="Hall N."/>
            <person name="Watson M."/>
            <person name="Adriaenssens E.M."/>
            <person name="Foster-Nyarko E."/>
            <person name="Jarju S."/>
            <person name="Secka A."/>
            <person name="Antonio M."/>
            <person name="Oren A."/>
            <person name="Chaudhuri R.R."/>
            <person name="La Ragione R."/>
            <person name="Hildebrand F."/>
            <person name="Pallen M.J."/>
        </authorList>
    </citation>
    <scope>NUCLEOTIDE SEQUENCE</scope>
    <source>
        <strain evidence="2">CHK195-9823</strain>
    </source>
</reference>
<name>A0A9D1TDX8_9FIRM</name>
<organism evidence="2 3">
    <name type="scientific">Candidatus Blautia stercorigallinarum</name>
    <dbReference type="NCBI Taxonomy" id="2838501"/>
    <lineage>
        <taxon>Bacteria</taxon>
        <taxon>Bacillati</taxon>
        <taxon>Bacillota</taxon>
        <taxon>Clostridia</taxon>
        <taxon>Lachnospirales</taxon>
        <taxon>Lachnospiraceae</taxon>
        <taxon>Blautia</taxon>
    </lineage>
</organism>
<dbReference type="GO" id="GO:0006779">
    <property type="term" value="P:porphyrin-containing compound biosynthetic process"/>
    <property type="evidence" value="ECO:0007669"/>
    <property type="project" value="InterPro"/>
</dbReference>
<dbReference type="Gene3D" id="3.20.20.210">
    <property type="match status" value="1"/>
</dbReference>
<reference evidence="2" key="2">
    <citation type="submission" date="2021-04" db="EMBL/GenBank/DDBJ databases">
        <authorList>
            <person name="Gilroy R."/>
        </authorList>
    </citation>
    <scope>NUCLEOTIDE SEQUENCE</scope>
    <source>
        <strain evidence="2">CHK195-9823</strain>
    </source>
</reference>
<accession>A0A9D1TDX8</accession>
<dbReference type="SUPFAM" id="SSF51726">
    <property type="entry name" value="UROD/MetE-like"/>
    <property type="match status" value="1"/>
</dbReference>
<gene>
    <name evidence="2" type="ORF">H9747_00930</name>
</gene>
<evidence type="ECO:0000313" key="3">
    <source>
        <dbReference type="Proteomes" id="UP000886814"/>
    </source>
</evidence>
<feature type="domain" description="Uroporphyrinogen decarboxylase (URO-D)" evidence="1">
    <location>
        <begin position="133"/>
        <end position="312"/>
    </location>
</feature>
<dbReference type="InterPro" id="IPR038071">
    <property type="entry name" value="UROD/MetE-like_sf"/>
</dbReference>
<comment type="caution">
    <text evidence="2">The sequence shown here is derived from an EMBL/GenBank/DDBJ whole genome shotgun (WGS) entry which is preliminary data.</text>
</comment>
<proteinExistence type="predicted"/>